<feature type="domain" description="Protein FecR C-terminal" evidence="3">
    <location>
        <begin position="324"/>
        <end position="394"/>
    </location>
</feature>
<proteinExistence type="predicted"/>
<dbReference type="InterPro" id="IPR032508">
    <property type="entry name" value="FecR_C"/>
</dbReference>
<keyword evidence="5" id="KW-1185">Reference proteome</keyword>
<evidence type="ECO:0000256" key="1">
    <source>
        <dbReference type="SAM" id="Phobius"/>
    </source>
</evidence>
<keyword evidence="1" id="KW-1133">Transmembrane helix</keyword>
<dbReference type="Proteomes" id="UP001176891">
    <property type="component" value="Unassembled WGS sequence"/>
</dbReference>
<evidence type="ECO:0000313" key="5">
    <source>
        <dbReference type="Proteomes" id="UP001176891"/>
    </source>
</evidence>
<accession>A0ABT8WYS8</accession>
<gene>
    <name evidence="4" type="ORF">Q4Q39_03830</name>
</gene>
<name>A0ABT8WYS8_9FLAO</name>
<dbReference type="Gene3D" id="2.60.120.1440">
    <property type="match status" value="1"/>
</dbReference>
<dbReference type="PANTHER" id="PTHR30273:SF2">
    <property type="entry name" value="PROTEIN FECR"/>
    <property type="match status" value="1"/>
</dbReference>
<dbReference type="EMBL" id="JAUOEM010000001">
    <property type="protein sequence ID" value="MDO5986529.1"/>
    <property type="molecule type" value="Genomic_DNA"/>
</dbReference>
<feature type="domain" description="FecR protein" evidence="2">
    <location>
        <begin position="180"/>
        <end position="279"/>
    </location>
</feature>
<dbReference type="InterPro" id="IPR012373">
    <property type="entry name" value="Ferrdict_sens_TM"/>
</dbReference>
<evidence type="ECO:0000259" key="3">
    <source>
        <dbReference type="Pfam" id="PF16344"/>
    </source>
</evidence>
<organism evidence="4 5">
    <name type="scientific">Flavivirga amylovorans</name>
    <dbReference type="NCBI Taxonomy" id="870486"/>
    <lineage>
        <taxon>Bacteria</taxon>
        <taxon>Pseudomonadati</taxon>
        <taxon>Bacteroidota</taxon>
        <taxon>Flavobacteriia</taxon>
        <taxon>Flavobacteriales</taxon>
        <taxon>Flavobacteriaceae</taxon>
        <taxon>Flavivirga</taxon>
    </lineage>
</organism>
<keyword evidence="1" id="KW-0812">Transmembrane</keyword>
<dbReference type="InterPro" id="IPR006860">
    <property type="entry name" value="FecR"/>
</dbReference>
<reference evidence="4" key="1">
    <citation type="submission" date="2023-07" db="EMBL/GenBank/DDBJ databases">
        <title>Two novel species in the genus Flavivirga.</title>
        <authorList>
            <person name="Kwon K."/>
        </authorList>
    </citation>
    <scope>NUCLEOTIDE SEQUENCE</scope>
    <source>
        <strain evidence="4">KACC 14157</strain>
    </source>
</reference>
<feature type="transmembrane region" description="Helical" evidence="1">
    <location>
        <begin position="84"/>
        <end position="103"/>
    </location>
</feature>
<comment type="caution">
    <text evidence="4">The sequence shown here is derived from an EMBL/GenBank/DDBJ whole genome shotgun (WGS) entry which is preliminary data.</text>
</comment>
<keyword evidence="1" id="KW-0472">Membrane</keyword>
<dbReference type="Gene3D" id="3.55.50.30">
    <property type="match status" value="1"/>
</dbReference>
<dbReference type="RefSeq" id="WP_303281044.1">
    <property type="nucleotide sequence ID" value="NZ_BAABCZ010000016.1"/>
</dbReference>
<dbReference type="Pfam" id="PF16344">
    <property type="entry name" value="FecR_C"/>
    <property type="match status" value="1"/>
</dbReference>
<dbReference type="PANTHER" id="PTHR30273">
    <property type="entry name" value="PERIPLASMIC SIGNAL SENSOR AND SIGMA FACTOR ACTIVATOR FECR-RELATED"/>
    <property type="match status" value="1"/>
</dbReference>
<dbReference type="Pfam" id="PF04773">
    <property type="entry name" value="FecR"/>
    <property type="match status" value="1"/>
</dbReference>
<evidence type="ECO:0000313" key="4">
    <source>
        <dbReference type="EMBL" id="MDO5986529.1"/>
    </source>
</evidence>
<sequence>MDNSDKIKPLSEKIVTSLLKDETSIDLDTFNTLTEDDKKHILFSVTNKNKREERLQLKNKLNKQKAWKAIIDSEKQSNTKRKMIYWYSGIAASIILLLSITFFSNKNDELINTAIVAKNNIEIGTDKAILTLEDGSEVRLEKGQIYQANNITSNGEEIIYLLTEQADHTEAITNEIAYNTLTVPRGGQFQLKLSDGTKVWLNSESQLKYPVEFNGLEARKVELVYGEAYFDVSSSTLHNGMKFKVYNQSQEIEVLGTEFNIKAYKDETNIYTTLVEGKVVVNYQDKKQSLEPNQQLNLNIQNNNISIITKIDNTYKEVSWKKGEFNFKNKTLKGIMKTLSRWYDMEVIFENKDVEDKIFTISFQKSFSIEEILSSIKYANSINDYYINGKTLTIK</sequence>
<evidence type="ECO:0000259" key="2">
    <source>
        <dbReference type="Pfam" id="PF04773"/>
    </source>
</evidence>
<protein>
    <submittedName>
        <fullName evidence="4">FecR family protein</fullName>
    </submittedName>
</protein>